<evidence type="ECO:0000313" key="3">
    <source>
        <dbReference type="Proteomes" id="UP001226574"/>
    </source>
</evidence>
<gene>
    <name evidence="2" type="ORF">RC083_08120</name>
</gene>
<keyword evidence="3" id="KW-1185">Reference proteome</keyword>
<protein>
    <recommendedName>
        <fullName evidence="4">Orphan protein</fullName>
    </recommendedName>
</protein>
<evidence type="ECO:0000256" key="1">
    <source>
        <dbReference type="SAM" id="Phobius"/>
    </source>
</evidence>
<evidence type="ECO:0000313" key="2">
    <source>
        <dbReference type="EMBL" id="MDQ9091552.1"/>
    </source>
</evidence>
<accession>A0ABU1BBF2</accession>
<name>A0ABU1BBF2_PSEHA</name>
<proteinExistence type="predicted"/>
<organism evidence="2 3">
    <name type="scientific">Pseudoalteromonas haloplanktis</name>
    <name type="common">Alteromonas haloplanktis</name>
    <dbReference type="NCBI Taxonomy" id="228"/>
    <lineage>
        <taxon>Bacteria</taxon>
        <taxon>Pseudomonadati</taxon>
        <taxon>Pseudomonadota</taxon>
        <taxon>Gammaproteobacteria</taxon>
        <taxon>Alteromonadales</taxon>
        <taxon>Pseudoalteromonadaceae</taxon>
        <taxon>Pseudoalteromonas</taxon>
    </lineage>
</organism>
<comment type="caution">
    <text evidence="2">The sequence shown here is derived from an EMBL/GenBank/DDBJ whole genome shotgun (WGS) entry which is preliminary data.</text>
</comment>
<evidence type="ECO:0008006" key="4">
    <source>
        <dbReference type="Google" id="ProtNLM"/>
    </source>
</evidence>
<keyword evidence="1" id="KW-0472">Membrane</keyword>
<dbReference type="EMBL" id="JAVIFY010000004">
    <property type="protein sequence ID" value="MDQ9091552.1"/>
    <property type="molecule type" value="Genomic_DNA"/>
</dbReference>
<keyword evidence="1" id="KW-0812">Transmembrane</keyword>
<feature type="transmembrane region" description="Helical" evidence="1">
    <location>
        <begin position="32"/>
        <end position="53"/>
    </location>
</feature>
<dbReference type="Proteomes" id="UP001226574">
    <property type="component" value="Unassembled WGS sequence"/>
</dbReference>
<dbReference type="RefSeq" id="WP_138555919.1">
    <property type="nucleotide sequence ID" value="NZ_JAVIFY010000004.1"/>
</dbReference>
<reference evidence="2 3" key="1">
    <citation type="submission" date="2023-08" db="EMBL/GenBank/DDBJ databases">
        <title>Pseudoalteromonas haloplanktis LL1 genome.</title>
        <authorList>
            <person name="Wu S."/>
        </authorList>
    </citation>
    <scope>NUCLEOTIDE SEQUENCE [LARGE SCALE GENOMIC DNA]</scope>
    <source>
        <strain evidence="2 3">LL1</strain>
    </source>
</reference>
<keyword evidence="1" id="KW-1133">Transmembrane helix</keyword>
<sequence length="159" mass="18514">MTQRTLKHRDWVKIIDHRQQQIKPKPKKQVTVLFKCTIAAVALLIVGLTISTLSHPDQYPQLSIQQQQNVQQHYTKKLMTGNWQFSHADFEFNQIKIYINLPNSLPLEESVLTHYIQQTLCPAKSDQLWHIIDNRNFMIHLFTGSSIRTGQTIKCITHG</sequence>